<dbReference type="OrthoDB" id="8586159at2"/>
<evidence type="ECO:0000313" key="2">
    <source>
        <dbReference type="Proteomes" id="UP000009026"/>
    </source>
</evidence>
<gene>
    <name evidence="1" type="ORF">A176_003348</name>
</gene>
<evidence type="ECO:0000313" key="1">
    <source>
        <dbReference type="EMBL" id="AKQ66436.1"/>
    </source>
</evidence>
<protein>
    <recommendedName>
        <fullName evidence="3">PNPLA domain-containing protein</fullName>
    </recommendedName>
</protein>
<name>A0A0H4WSI3_9BACT</name>
<dbReference type="KEGG" id="mym:A176_003348"/>
<dbReference type="EMBL" id="CP012109">
    <property type="protein sequence ID" value="AKQ66436.1"/>
    <property type="molecule type" value="Genomic_DNA"/>
</dbReference>
<accession>A0A0H4WSI3</accession>
<dbReference type="SUPFAM" id="SSF52151">
    <property type="entry name" value="FabD/lysophospholipase-like"/>
    <property type="match status" value="1"/>
</dbReference>
<keyword evidence="2" id="KW-1185">Reference proteome</keyword>
<organism evidence="1 2">
    <name type="scientific">Pseudomyxococcus hansupus</name>
    <dbReference type="NCBI Taxonomy" id="1297742"/>
    <lineage>
        <taxon>Bacteria</taxon>
        <taxon>Pseudomonadati</taxon>
        <taxon>Myxococcota</taxon>
        <taxon>Myxococcia</taxon>
        <taxon>Myxococcales</taxon>
        <taxon>Cystobacterineae</taxon>
        <taxon>Myxococcaceae</taxon>
        <taxon>Pseudomyxococcus</taxon>
    </lineage>
</organism>
<dbReference type="eggNOG" id="COG1752">
    <property type="taxonomic scope" value="Bacteria"/>
</dbReference>
<sequence length="352" mass="38717">MASHITLLAGPDALQLLRERGLRGEDVDVVPGASGGPKWLVLAGLDRALFGGLFQNRTRPLHLIGSSIGSWRLACLSQKDPVLALRRFEAAYIDQRYPPKPSPAQVTEQCERILDALLGDEGEADILQHPWARLHVITALCRGMAGLEDTRAQLLGFLLCGLGNLVSRRTLGLHLERVVFHAAGETSPFAGLKDLPSTHVPLTRENLRLALLASGSIPMVLRGVRIPGAPAGVFRDGGIVDYHLDLDFGSGSGLVLYPHFYPYVVPGWFDKALRWRHTRPGNFRRALLIAPSPELVARLPGGRIPDQGDFEQLKDVERMRAWNQVVAESERMGDEFLELMATGRIADHVRPL</sequence>
<dbReference type="InterPro" id="IPR016035">
    <property type="entry name" value="Acyl_Trfase/lysoPLipase"/>
</dbReference>
<dbReference type="AlphaFoldDB" id="A0A0H4WSI3"/>
<dbReference type="Proteomes" id="UP000009026">
    <property type="component" value="Chromosome"/>
</dbReference>
<reference evidence="1 2" key="1">
    <citation type="journal article" date="2016" name="PLoS ONE">
        <title>Complete Genome Sequence and Comparative Genomics of a Novel Myxobacterium Myxococcus hansupus.</title>
        <authorList>
            <person name="Sharma G."/>
            <person name="Narwani T."/>
            <person name="Subramanian S."/>
        </authorList>
    </citation>
    <scope>NUCLEOTIDE SEQUENCE [LARGE SCALE GENOMIC DNA]</scope>
    <source>
        <strain evidence="2">mixupus</strain>
    </source>
</reference>
<dbReference type="PATRIC" id="fig|1297742.4.peg.3377"/>
<dbReference type="RefSeq" id="WP_002639634.1">
    <property type="nucleotide sequence ID" value="NZ_CP012109.1"/>
</dbReference>
<evidence type="ECO:0008006" key="3">
    <source>
        <dbReference type="Google" id="ProtNLM"/>
    </source>
</evidence>
<dbReference type="STRING" id="1297742.A176_003348"/>
<proteinExistence type="predicted"/>